<feature type="domain" description="OLD protein-like TOPRIM" evidence="2">
    <location>
        <begin position="400"/>
        <end position="472"/>
    </location>
</feature>
<gene>
    <name evidence="3" type="ORF">RH061_11935</name>
</gene>
<dbReference type="PANTHER" id="PTHR43581:SF4">
    <property type="entry name" value="ATP_GTP PHOSPHATASE"/>
    <property type="match status" value="1"/>
</dbReference>
<dbReference type="EMBL" id="CP134494">
    <property type="protein sequence ID" value="WNF20914.1"/>
    <property type="molecule type" value="Genomic_DNA"/>
</dbReference>
<dbReference type="SUPFAM" id="SSF52540">
    <property type="entry name" value="P-loop containing nucleoside triphosphate hydrolases"/>
    <property type="match status" value="1"/>
</dbReference>
<evidence type="ECO:0000313" key="3">
    <source>
        <dbReference type="EMBL" id="WNF20914.1"/>
    </source>
</evidence>
<reference evidence="3 4" key="1">
    <citation type="submission" date="2023-09" db="EMBL/GenBank/DDBJ databases">
        <title>Microbial mechanism of fulvic acid promoting antimony reduction mineralization in rice fields.</title>
        <authorList>
            <person name="Chen G."/>
            <person name="Lan J."/>
        </authorList>
    </citation>
    <scope>NUCLEOTIDE SEQUENCE [LARGE SCALE GENOMIC DNA]</scope>
    <source>
        <strain evidence="3 4">PS1</strain>
    </source>
</reference>
<dbReference type="RefSeq" id="WP_311070431.1">
    <property type="nucleotide sequence ID" value="NZ_CP134494.1"/>
</dbReference>
<dbReference type="InterPro" id="IPR034139">
    <property type="entry name" value="TOPRIM_OLD"/>
</dbReference>
<dbReference type="PANTHER" id="PTHR43581">
    <property type="entry name" value="ATP/GTP PHOSPHATASE"/>
    <property type="match status" value="1"/>
</dbReference>
<dbReference type="Pfam" id="PF13175">
    <property type="entry name" value="AAA_15"/>
    <property type="match status" value="1"/>
</dbReference>
<dbReference type="Pfam" id="PF20469">
    <property type="entry name" value="OLD-like_TOPRIM"/>
    <property type="match status" value="1"/>
</dbReference>
<keyword evidence="4" id="KW-1185">Reference proteome</keyword>
<dbReference type="Proteomes" id="UP001303324">
    <property type="component" value="Chromosome"/>
</dbReference>
<accession>A0ABY9VAK1</accession>
<feature type="domain" description="Endonuclease GajA/Old nuclease/RecF-like AAA" evidence="1">
    <location>
        <begin position="1"/>
        <end position="357"/>
    </location>
</feature>
<organism evidence="3 4">
    <name type="scientific">Mesobacillus jeotgali</name>
    <dbReference type="NCBI Taxonomy" id="129985"/>
    <lineage>
        <taxon>Bacteria</taxon>
        <taxon>Bacillati</taxon>
        <taxon>Bacillota</taxon>
        <taxon>Bacilli</taxon>
        <taxon>Bacillales</taxon>
        <taxon>Bacillaceae</taxon>
        <taxon>Mesobacillus</taxon>
    </lineage>
</organism>
<protein>
    <submittedName>
        <fullName evidence="3">AAA family ATPase</fullName>
    </submittedName>
</protein>
<dbReference type="InterPro" id="IPR041685">
    <property type="entry name" value="AAA_GajA/Old/RecF-like"/>
</dbReference>
<name>A0ABY9VAK1_9BACI</name>
<dbReference type="Gene3D" id="3.40.50.300">
    <property type="entry name" value="P-loop containing nucleotide triphosphate hydrolases"/>
    <property type="match status" value="1"/>
</dbReference>
<evidence type="ECO:0000259" key="1">
    <source>
        <dbReference type="Pfam" id="PF13175"/>
    </source>
</evidence>
<dbReference type="InterPro" id="IPR051396">
    <property type="entry name" value="Bact_Antivir_Def_Nuclease"/>
</dbReference>
<proteinExistence type="predicted"/>
<evidence type="ECO:0000259" key="2">
    <source>
        <dbReference type="Pfam" id="PF20469"/>
    </source>
</evidence>
<dbReference type="InterPro" id="IPR027417">
    <property type="entry name" value="P-loop_NTPase"/>
</dbReference>
<sequence length="648" mass="74196">MKVSRVEVKNYKSISHIIANIDDLTAIVGKNNYGKSALLDAIQCFYGDKTINDDDFHMGKDDNIEISILFSNIINEDIERFFNYKSMYNKTMMKIMENVGNQTLEERELRKLEEKRVQKFAETTEKFCLDLDQNDSILIKLIKPRRGNSLYKLSNDSTVVKNDFCKLIPPIKVISAIRTPDKETTAGTKSNMKELISLLQEQQEEENFVKLPNSRDKLTYGEIKALISTNEEEQCRNLSTDLTTHFQEAISTDTLSVKVKIEESFKFDFKYKTVLIDRDMPHKEIDILSCGTGLQSMMILSILQTYIKMMSDSNLILLIEEPEVYLHPSLQRKMINTLVKISKKNQVLLTTHSPIIISKIDQQNIHCINKVGGISSIMDATATTIIEELGIQVSDILNKNAVLFVEGKDDNNLFSALINKVATNMGLDGDLTMKEIDIIQTDGYDKMDFYANAKILHKDVVKTPYWVITDSDGEEIPTRKASLVKKGTDNGVTIDERRIKILQEYAIESYFLDPIILSTVFPKLGSENLKELCDCYFLAYETALALLRQNSFGKKQHFKAYFKPKIMFSDLDRPQQAINYILDTHYRASESVKATRNKLIQEWVALEDPIIKIVETLDIMLLKETRMSDIINVVEEIITELVPQKQVQ</sequence>
<evidence type="ECO:0000313" key="4">
    <source>
        <dbReference type="Proteomes" id="UP001303324"/>
    </source>
</evidence>